<dbReference type="EMBL" id="SORI01000008">
    <property type="protein sequence ID" value="TDY60516.1"/>
    <property type="molecule type" value="Genomic_DNA"/>
</dbReference>
<comment type="caution">
    <text evidence="2">The sequence shown here is derived from an EMBL/GenBank/DDBJ whole genome shotgun (WGS) entry which is preliminary data.</text>
</comment>
<name>A0A4R8MA28_9BACT</name>
<keyword evidence="1" id="KW-0175">Coiled coil</keyword>
<evidence type="ECO:0000313" key="2">
    <source>
        <dbReference type="EMBL" id="TDY60516.1"/>
    </source>
</evidence>
<evidence type="ECO:0000313" key="3">
    <source>
        <dbReference type="Proteomes" id="UP000295066"/>
    </source>
</evidence>
<dbReference type="AlphaFoldDB" id="A0A4R8MA28"/>
<gene>
    <name evidence="2" type="ORF">C8D99_10865</name>
</gene>
<feature type="coiled-coil region" evidence="1">
    <location>
        <begin position="14"/>
        <end position="89"/>
    </location>
</feature>
<accession>A0A4R8MA28</accession>
<protein>
    <submittedName>
        <fullName evidence="2">Uncharacterized protein</fullName>
    </submittedName>
</protein>
<dbReference type="Proteomes" id="UP000295066">
    <property type="component" value="Unassembled WGS sequence"/>
</dbReference>
<organism evidence="2 3">
    <name type="scientific">Aminivibrio pyruvatiphilus</name>
    <dbReference type="NCBI Taxonomy" id="1005740"/>
    <lineage>
        <taxon>Bacteria</taxon>
        <taxon>Thermotogati</taxon>
        <taxon>Synergistota</taxon>
        <taxon>Synergistia</taxon>
        <taxon>Synergistales</taxon>
        <taxon>Aminobacteriaceae</taxon>
        <taxon>Aminivibrio</taxon>
    </lineage>
</organism>
<sequence length="117" mass="13390">MLNNTDMSAPSGEFDEVEEEIRRFSGELEEKYEQKRRECRLDRDQALLRLSEMEAETLRKVEAEWSAREKDLELLAAGLEREIASIRDDVSGRIGGGPALKALQEEFFAMVLGEKEP</sequence>
<keyword evidence="3" id="KW-1185">Reference proteome</keyword>
<evidence type="ECO:0000256" key="1">
    <source>
        <dbReference type="SAM" id="Coils"/>
    </source>
</evidence>
<reference evidence="2 3" key="1">
    <citation type="submission" date="2019-03" db="EMBL/GenBank/DDBJ databases">
        <title>Genomic Encyclopedia of Type Strains, Phase IV (KMG-IV): sequencing the most valuable type-strain genomes for metagenomic binning, comparative biology and taxonomic classification.</title>
        <authorList>
            <person name="Goeker M."/>
        </authorList>
    </citation>
    <scope>NUCLEOTIDE SEQUENCE [LARGE SCALE GENOMIC DNA]</scope>
    <source>
        <strain evidence="2 3">DSM 25964</strain>
    </source>
</reference>
<proteinExistence type="predicted"/>